<keyword evidence="1" id="KW-0812">Transmembrane</keyword>
<proteinExistence type="predicted"/>
<evidence type="ECO:0000256" key="1">
    <source>
        <dbReference type="SAM" id="Phobius"/>
    </source>
</evidence>
<feature type="transmembrane region" description="Helical" evidence="1">
    <location>
        <begin position="20"/>
        <end position="39"/>
    </location>
</feature>
<dbReference type="Proteomes" id="UP001597438">
    <property type="component" value="Unassembled WGS sequence"/>
</dbReference>
<gene>
    <name evidence="2" type="ORF">ACFSYS_17270</name>
</gene>
<sequence length="247" mass="28938">MRFFRKIRRKLLISGKFKDYLLYALGEILLISIGILIAWKINDLNEIRKNHIVQVKIYESLYEELNTNLDVLDSAIVRYDQNTREMLEALNYVGKDTDDLNLETRKLLVQVKFRNSNLRDEALSSVNNTDKFQFLENDSLTELIAQYPTEIKTFRAQELKISNLVENKLKPILEEHISLIDLLEENNTYKQIKTFGKQSNYSDLMESKEYQNAVVDQMLQTQIQSNVAIELREKTALLAAKLERELD</sequence>
<dbReference type="EMBL" id="JBHUOJ010000037">
    <property type="protein sequence ID" value="MFD2835043.1"/>
    <property type="molecule type" value="Genomic_DNA"/>
</dbReference>
<accession>A0ABW5X9W9</accession>
<evidence type="ECO:0000313" key="3">
    <source>
        <dbReference type="Proteomes" id="UP001597438"/>
    </source>
</evidence>
<organism evidence="2 3">
    <name type="scientific">Christiangramia antarctica</name>
    <dbReference type="NCBI Taxonomy" id="2058158"/>
    <lineage>
        <taxon>Bacteria</taxon>
        <taxon>Pseudomonadati</taxon>
        <taxon>Bacteroidota</taxon>
        <taxon>Flavobacteriia</taxon>
        <taxon>Flavobacteriales</taxon>
        <taxon>Flavobacteriaceae</taxon>
        <taxon>Christiangramia</taxon>
    </lineage>
</organism>
<name>A0ABW5X9W9_9FLAO</name>
<keyword evidence="1" id="KW-0472">Membrane</keyword>
<dbReference type="RefSeq" id="WP_251740183.1">
    <property type="nucleotide sequence ID" value="NZ_JBHUOJ010000037.1"/>
</dbReference>
<keyword evidence="3" id="KW-1185">Reference proteome</keyword>
<evidence type="ECO:0000313" key="2">
    <source>
        <dbReference type="EMBL" id="MFD2835043.1"/>
    </source>
</evidence>
<comment type="caution">
    <text evidence="2">The sequence shown here is derived from an EMBL/GenBank/DDBJ whole genome shotgun (WGS) entry which is preliminary data.</text>
</comment>
<keyword evidence="1" id="KW-1133">Transmembrane helix</keyword>
<protein>
    <submittedName>
        <fullName evidence="2">Uncharacterized protein</fullName>
    </submittedName>
</protein>
<reference evidence="3" key="1">
    <citation type="journal article" date="2019" name="Int. J. Syst. Evol. Microbiol.">
        <title>The Global Catalogue of Microorganisms (GCM) 10K type strain sequencing project: providing services to taxonomists for standard genome sequencing and annotation.</title>
        <authorList>
            <consortium name="The Broad Institute Genomics Platform"/>
            <consortium name="The Broad Institute Genome Sequencing Center for Infectious Disease"/>
            <person name="Wu L."/>
            <person name="Ma J."/>
        </authorList>
    </citation>
    <scope>NUCLEOTIDE SEQUENCE [LARGE SCALE GENOMIC DNA]</scope>
    <source>
        <strain evidence="3">KCTC 52925</strain>
    </source>
</reference>